<feature type="compositionally biased region" description="Low complexity" evidence="1">
    <location>
        <begin position="280"/>
        <end position="297"/>
    </location>
</feature>
<dbReference type="Proteomes" id="UP000433883">
    <property type="component" value="Unassembled WGS sequence"/>
</dbReference>
<organism evidence="2 3">
    <name type="scientific">Venturia inaequalis</name>
    <name type="common">Apple scab fungus</name>
    <dbReference type="NCBI Taxonomy" id="5025"/>
    <lineage>
        <taxon>Eukaryota</taxon>
        <taxon>Fungi</taxon>
        <taxon>Dikarya</taxon>
        <taxon>Ascomycota</taxon>
        <taxon>Pezizomycotina</taxon>
        <taxon>Dothideomycetes</taxon>
        <taxon>Pleosporomycetidae</taxon>
        <taxon>Venturiales</taxon>
        <taxon>Venturiaceae</taxon>
        <taxon>Venturia</taxon>
    </lineage>
</organism>
<feature type="compositionally biased region" description="Low complexity" evidence="1">
    <location>
        <begin position="447"/>
        <end position="459"/>
    </location>
</feature>
<sequence length="492" mass="55206">MSRNSIPSDSTAGNVIEQYVKDIRISDPKMTETSIDIEGETPKPSPLSSYEVENDVEMAEVATDVKIGDDSDSDYIRDAYSARLGLINNVRISQYDEKFSQIAYTRIDYREDKGAGQTEKQAQFESLFMKMDPDDGGLTSTIARLRVEFVKPYDDINDRLGEWSQLSLIMRLNLVESLQQVEKAGEIKFDENIDRRLGDGEEAREQKLWIKTKDIARRLRISCERTQILCKDPKNWSQYKTHQSKSRQVSKKGEDDSAGHGKGKCLAIGKPLVKPQTSATKGPPGMQGTGTTPFTTPAAKKVSLWENLKFPTAKEEEFKGLLASDEIEDIDPTRQPKPEFREHYAGEEYRFFYRWMEAKNDGGKTKWADGTPACDQLERAHKHFFTEYPFDDKTQSKTRRGRAILRALTAIHVSNAAVKEKFAVFFSKGTVKKESKIAEQVEEGSAEESGGVEMMGAVGPQQEDSELVSDEEQLPDANAEGDDDSEGGDGDT</sequence>
<reference evidence="2 3" key="1">
    <citation type="submission" date="2019-11" db="EMBL/GenBank/DDBJ databases">
        <title>Venturia inaequalis Genome Resource.</title>
        <authorList>
            <person name="Lichtner F.J."/>
        </authorList>
    </citation>
    <scope>NUCLEOTIDE SEQUENCE [LARGE SCALE GENOMIC DNA]</scope>
    <source>
        <strain evidence="2">Bline_iso_100314</strain>
    </source>
</reference>
<proteinExistence type="predicted"/>
<feature type="region of interest" description="Disordered" evidence="1">
    <location>
        <begin position="438"/>
        <end position="492"/>
    </location>
</feature>
<dbReference type="AlphaFoldDB" id="A0A8H3VC58"/>
<feature type="region of interest" description="Disordered" evidence="1">
    <location>
        <begin position="27"/>
        <end position="48"/>
    </location>
</feature>
<name>A0A8H3VC58_VENIN</name>
<feature type="region of interest" description="Disordered" evidence="1">
    <location>
        <begin position="237"/>
        <end position="297"/>
    </location>
</feature>
<evidence type="ECO:0000313" key="3">
    <source>
        <dbReference type="Proteomes" id="UP000433883"/>
    </source>
</evidence>
<evidence type="ECO:0000313" key="2">
    <source>
        <dbReference type="EMBL" id="KAE9985041.1"/>
    </source>
</evidence>
<accession>A0A8H3VC58</accession>
<dbReference type="EMBL" id="WNWQ01000010">
    <property type="protein sequence ID" value="KAE9985041.1"/>
    <property type="molecule type" value="Genomic_DNA"/>
</dbReference>
<protein>
    <submittedName>
        <fullName evidence="2">Uncharacterized protein</fullName>
    </submittedName>
</protein>
<comment type="caution">
    <text evidence="2">The sequence shown here is derived from an EMBL/GenBank/DDBJ whole genome shotgun (WGS) entry which is preliminary data.</text>
</comment>
<gene>
    <name evidence="2" type="ORF">BLS_000068</name>
</gene>
<evidence type="ECO:0000256" key="1">
    <source>
        <dbReference type="SAM" id="MobiDB-lite"/>
    </source>
</evidence>
<feature type="compositionally biased region" description="Acidic residues" evidence="1">
    <location>
        <begin position="463"/>
        <end position="492"/>
    </location>
</feature>